<name>A0A1X0QS60_RHIZD</name>
<keyword evidence="1" id="KW-0472">Membrane</keyword>
<reference evidence="2" key="1">
    <citation type="journal article" date="2016" name="Proc. Natl. Acad. Sci. U.S.A.">
        <title>Lipid metabolic changes in an early divergent fungus govern the establishment of a mutualistic symbiosis with endobacteria.</title>
        <authorList>
            <person name="Lastovetsky O.A."/>
            <person name="Gaspar M.L."/>
            <person name="Mondo S.J."/>
            <person name="LaButti K.M."/>
            <person name="Sandor L."/>
            <person name="Grigoriev I.V."/>
            <person name="Henry S.A."/>
            <person name="Pawlowska T.E."/>
        </authorList>
    </citation>
    <scope>NUCLEOTIDE SEQUENCE [LARGE SCALE GENOMIC DNA]</scope>
    <source>
        <strain evidence="2">ATCC 52814</strain>
    </source>
</reference>
<dbReference type="AlphaFoldDB" id="A0A1X0QS60"/>
<evidence type="ECO:0000313" key="2">
    <source>
        <dbReference type="EMBL" id="ORE02602.1"/>
    </source>
</evidence>
<dbReference type="Proteomes" id="UP000242414">
    <property type="component" value="Unassembled WGS sequence"/>
</dbReference>
<keyword evidence="1" id="KW-1133">Transmembrane helix</keyword>
<dbReference type="VEuPathDB" id="FungiDB:BCV72DRAFT_234480"/>
<gene>
    <name evidence="2" type="ORF">BCV72DRAFT_234480</name>
</gene>
<dbReference type="EMBL" id="KV922041">
    <property type="protein sequence ID" value="ORE02602.1"/>
    <property type="molecule type" value="Genomic_DNA"/>
</dbReference>
<organism evidence="2">
    <name type="scientific">Rhizopus microsporus var. microsporus</name>
    <dbReference type="NCBI Taxonomy" id="86635"/>
    <lineage>
        <taxon>Eukaryota</taxon>
        <taxon>Fungi</taxon>
        <taxon>Fungi incertae sedis</taxon>
        <taxon>Mucoromycota</taxon>
        <taxon>Mucoromycotina</taxon>
        <taxon>Mucoromycetes</taxon>
        <taxon>Mucorales</taxon>
        <taxon>Mucorineae</taxon>
        <taxon>Rhizopodaceae</taxon>
        <taxon>Rhizopus</taxon>
    </lineage>
</organism>
<proteinExistence type="predicted"/>
<keyword evidence="1" id="KW-0812">Transmembrane</keyword>
<accession>A0A1X0QS60</accession>
<protein>
    <submittedName>
        <fullName evidence="2">Uncharacterized protein</fullName>
    </submittedName>
</protein>
<sequence>MSEMSALWVLSRPVLGRGLSASAGCCLCQLLVYILVQYYQRAYALWLDVLFSLTGIICSSRKSTSVLLVVTVE</sequence>
<evidence type="ECO:0000256" key="1">
    <source>
        <dbReference type="SAM" id="Phobius"/>
    </source>
</evidence>
<feature type="transmembrane region" description="Helical" evidence="1">
    <location>
        <begin position="14"/>
        <end position="36"/>
    </location>
</feature>